<evidence type="ECO:0000256" key="4">
    <source>
        <dbReference type="RuleBase" id="RU003707"/>
    </source>
</evidence>
<dbReference type="PANTHER" id="PTHR43684:SF1">
    <property type="entry name" value="ENOYL-COA DELTA ISOMERASE 2"/>
    <property type="match status" value="1"/>
</dbReference>
<dbReference type="InterPro" id="IPR018376">
    <property type="entry name" value="Enoyl-CoA_hyd/isom_CS"/>
</dbReference>
<accession>A0AAE9L8Q3</accession>
<dbReference type="InterPro" id="IPR001753">
    <property type="entry name" value="Enoyl-CoA_hydra/iso"/>
</dbReference>
<dbReference type="CDD" id="cd06558">
    <property type="entry name" value="crotonase-like"/>
    <property type="match status" value="1"/>
</dbReference>
<dbReference type="EMBL" id="CP097770">
    <property type="protein sequence ID" value="URJ51274.1"/>
    <property type="molecule type" value="Genomic_DNA"/>
</dbReference>
<sequence>MSQSVVELLEIERGIIQVKMQDIVHKNTFTLEMTHGLRQAFKTIQEDSTCKVVILTGYDNYFATGGTQEGLLALHEGISKFTDENIYSLALGCKIPVIAAMQGHAVGGGFVMGLFADFVVLSRESVYTTNFMRYGFTPGMGATYIIPKKLGFSLGEELLLNGGNYRGVELEKRGVPFPTLPRKEVMGYVMDLARQLAEKPRFSLITLKDHLVAPLREQLPKIVEQELIMHEKTFHQAEVKERIINLFGK</sequence>
<dbReference type="NCBIfam" id="NF005496">
    <property type="entry name" value="PRK07110.1"/>
    <property type="match status" value="1"/>
</dbReference>
<dbReference type="Pfam" id="PF00378">
    <property type="entry name" value="ECH_1"/>
    <property type="match status" value="1"/>
</dbReference>
<dbReference type="Gene3D" id="3.90.226.10">
    <property type="entry name" value="2-enoyl-CoA Hydratase, Chain A, domain 1"/>
    <property type="match status" value="1"/>
</dbReference>
<protein>
    <submittedName>
        <fullName evidence="5">Polyketide synthase</fullName>
    </submittedName>
</protein>
<name>A0AAE9L8Q3_PAEPO</name>
<dbReference type="InterPro" id="IPR029045">
    <property type="entry name" value="ClpP/crotonase-like_dom_sf"/>
</dbReference>
<dbReference type="PROSITE" id="PS00166">
    <property type="entry name" value="ENOYL_COA_HYDRATASE"/>
    <property type="match status" value="1"/>
</dbReference>
<gene>
    <name evidence="5" type="ORF">MF626_000681</name>
</gene>
<dbReference type="PANTHER" id="PTHR43684">
    <property type="match status" value="1"/>
</dbReference>
<comment type="subcellular location">
    <subcellularLocation>
        <location evidence="1">Peroxisome</location>
    </subcellularLocation>
</comment>
<dbReference type="AlphaFoldDB" id="A0AAE9L8Q3"/>
<evidence type="ECO:0000313" key="5">
    <source>
        <dbReference type="EMBL" id="URJ51274.1"/>
    </source>
</evidence>
<proteinExistence type="inferred from homology"/>
<dbReference type="Proteomes" id="UP001055784">
    <property type="component" value="Chromosome"/>
</dbReference>
<evidence type="ECO:0000313" key="6">
    <source>
        <dbReference type="Proteomes" id="UP001055784"/>
    </source>
</evidence>
<evidence type="ECO:0000256" key="3">
    <source>
        <dbReference type="ARBA" id="ARBA00023235"/>
    </source>
</evidence>
<dbReference type="Gene3D" id="6.20.390.20">
    <property type="match status" value="1"/>
</dbReference>
<dbReference type="RefSeq" id="WP_250260996.1">
    <property type="nucleotide sequence ID" value="NZ_CP097770.1"/>
</dbReference>
<evidence type="ECO:0000256" key="1">
    <source>
        <dbReference type="ARBA" id="ARBA00004275"/>
    </source>
</evidence>
<dbReference type="GO" id="GO:0004165">
    <property type="term" value="F:delta(3)-delta(2)-enoyl-CoA isomerase activity"/>
    <property type="evidence" value="ECO:0007669"/>
    <property type="project" value="UniProtKB-ARBA"/>
</dbReference>
<comment type="similarity">
    <text evidence="4">Belongs to the enoyl-CoA hydratase/isomerase family.</text>
</comment>
<keyword evidence="3" id="KW-0413">Isomerase</keyword>
<dbReference type="SUPFAM" id="SSF52096">
    <property type="entry name" value="ClpP/crotonase"/>
    <property type="match status" value="1"/>
</dbReference>
<evidence type="ECO:0000256" key="2">
    <source>
        <dbReference type="ARBA" id="ARBA00023140"/>
    </source>
</evidence>
<keyword evidence="2" id="KW-0576">Peroxisome</keyword>
<dbReference type="InterPro" id="IPR051053">
    <property type="entry name" value="ECH/Chromodomain_protein"/>
</dbReference>
<reference evidence="5" key="1">
    <citation type="submission" date="2022-11" db="EMBL/GenBank/DDBJ databases">
        <authorList>
            <person name="Vasilchenko N.G."/>
            <person name="Prazdnova E.V."/>
            <person name="Gorovtsov A.V."/>
            <person name="Chistyakov V.A."/>
            <person name="Pak M.L."/>
        </authorList>
    </citation>
    <scope>NUCLEOTIDE SEQUENCE</scope>
    <source>
        <strain evidence="5">R 4.5</strain>
    </source>
</reference>
<organism evidence="5 6">
    <name type="scientific">Paenibacillus polymyxa</name>
    <name type="common">Bacillus polymyxa</name>
    <dbReference type="NCBI Taxonomy" id="1406"/>
    <lineage>
        <taxon>Bacteria</taxon>
        <taxon>Bacillati</taxon>
        <taxon>Bacillota</taxon>
        <taxon>Bacilli</taxon>
        <taxon>Bacillales</taxon>
        <taxon>Paenibacillaceae</taxon>
        <taxon>Paenibacillus</taxon>
    </lineage>
</organism>